<keyword evidence="6" id="KW-1185">Reference proteome</keyword>
<dbReference type="PANTHER" id="PTHR10366:SF564">
    <property type="entry name" value="STEROL-4-ALPHA-CARBOXYLATE 3-DEHYDROGENASE, DECARBOXYLATING"/>
    <property type="match status" value="1"/>
</dbReference>
<sequence length="338" mass="36660">MPTTLVTGATGFIAGHVIEELLHHDYRVRATVRSLRDPARTAHLRTLAERTGGDLELVEADLTDDAGWPEAVDGCSNVLHMASPFPATPPRDASSLVRPAVDGTLRVLAASEAAGVGRVVVTSSIAAVSTRSANDDDRVRDESDWTDPDQAPAYARSKTLAERAAWRFAQDHPDLEVVAINPGLVLGPIQHTSAGTSVTIVRRLLGREVPAVPLMGFAPVDVRDLAVAHRRALEAPQAAGNRYICAGPNVWFGEMAQILREEFGPLGYRVPTAQMPYWMLWVLARFDGEVRLALDFVNRPEHLRADKAASELGLSMRPVRETLVDTGRSLIRHGLVSA</sequence>
<dbReference type="EMBL" id="JABBYC010000037">
    <property type="protein sequence ID" value="MBL0887849.1"/>
    <property type="molecule type" value="Genomic_DNA"/>
</dbReference>
<dbReference type="Pfam" id="PF01370">
    <property type="entry name" value="Epimerase"/>
    <property type="match status" value="1"/>
</dbReference>
<evidence type="ECO:0000313" key="5">
    <source>
        <dbReference type="EMBL" id="MBL0887849.1"/>
    </source>
</evidence>
<evidence type="ECO:0000259" key="4">
    <source>
        <dbReference type="SMART" id="SM00822"/>
    </source>
</evidence>
<dbReference type="Gene3D" id="3.40.50.720">
    <property type="entry name" value="NAD(P)-binding Rossmann-like Domain"/>
    <property type="match status" value="1"/>
</dbReference>
<evidence type="ECO:0000256" key="3">
    <source>
        <dbReference type="SAM" id="MobiDB-lite"/>
    </source>
</evidence>
<organism evidence="5 6">
    <name type="scientific">Myceligenerans indicum</name>
    <dbReference type="NCBI Taxonomy" id="2593663"/>
    <lineage>
        <taxon>Bacteria</taxon>
        <taxon>Bacillati</taxon>
        <taxon>Actinomycetota</taxon>
        <taxon>Actinomycetes</taxon>
        <taxon>Micrococcales</taxon>
        <taxon>Promicromonosporaceae</taxon>
        <taxon>Myceligenerans</taxon>
    </lineage>
</organism>
<feature type="compositionally biased region" description="Basic and acidic residues" evidence="3">
    <location>
        <begin position="133"/>
        <end position="143"/>
    </location>
</feature>
<dbReference type="SMART" id="SM00822">
    <property type="entry name" value="PKS_KR"/>
    <property type="match status" value="1"/>
</dbReference>
<dbReference type="PANTHER" id="PTHR10366">
    <property type="entry name" value="NAD DEPENDENT EPIMERASE/DEHYDRATASE"/>
    <property type="match status" value="1"/>
</dbReference>
<dbReference type="CDD" id="cd05227">
    <property type="entry name" value="AR_SDR_e"/>
    <property type="match status" value="1"/>
</dbReference>
<dbReference type="Proteomes" id="UP000675409">
    <property type="component" value="Unassembled WGS sequence"/>
</dbReference>
<dbReference type="RefSeq" id="WP_201849368.1">
    <property type="nucleotide sequence ID" value="NZ_JABBYC010000037.1"/>
</dbReference>
<proteinExistence type="inferred from homology"/>
<reference evidence="5 6" key="1">
    <citation type="journal article" date="2021" name="Arch. Microbiol.">
        <title>Myceligenerans indicum sp. nov., an actinobacterium isolated from mangrove sediment of Sundarbans, India.</title>
        <authorList>
            <person name="Asha K."/>
            <person name="Bhadury P."/>
        </authorList>
    </citation>
    <scope>NUCLEOTIDE SEQUENCE [LARGE SCALE GENOMIC DNA]</scope>
    <source>
        <strain evidence="5 6">I2</strain>
    </source>
</reference>
<dbReference type="InterPro" id="IPR050425">
    <property type="entry name" value="NAD(P)_dehydrat-like"/>
</dbReference>
<gene>
    <name evidence="5" type="ORF">HGK34_16445</name>
</gene>
<protein>
    <submittedName>
        <fullName evidence="5">Aldehyde reductase</fullName>
    </submittedName>
</protein>
<keyword evidence="1" id="KW-0560">Oxidoreductase</keyword>
<dbReference type="InterPro" id="IPR036291">
    <property type="entry name" value="NAD(P)-bd_dom_sf"/>
</dbReference>
<comment type="caution">
    <text evidence="5">The sequence shown here is derived from an EMBL/GenBank/DDBJ whole genome shotgun (WGS) entry which is preliminary data.</text>
</comment>
<evidence type="ECO:0000313" key="6">
    <source>
        <dbReference type="Proteomes" id="UP000675409"/>
    </source>
</evidence>
<comment type="similarity">
    <text evidence="2">Belongs to the NAD(P)-dependent epimerase/dehydratase family. Dihydroflavonol-4-reductase subfamily.</text>
</comment>
<dbReference type="InterPro" id="IPR001509">
    <property type="entry name" value="Epimerase_deHydtase"/>
</dbReference>
<accession>A0ABS1LNN4</accession>
<evidence type="ECO:0000256" key="1">
    <source>
        <dbReference type="ARBA" id="ARBA00023002"/>
    </source>
</evidence>
<feature type="region of interest" description="Disordered" evidence="3">
    <location>
        <begin position="131"/>
        <end position="151"/>
    </location>
</feature>
<feature type="domain" description="Ketoreductase" evidence="4">
    <location>
        <begin position="2"/>
        <end position="188"/>
    </location>
</feature>
<dbReference type="InterPro" id="IPR057326">
    <property type="entry name" value="KR_dom"/>
</dbReference>
<dbReference type="SUPFAM" id="SSF51735">
    <property type="entry name" value="NAD(P)-binding Rossmann-fold domains"/>
    <property type="match status" value="1"/>
</dbReference>
<evidence type="ECO:0000256" key="2">
    <source>
        <dbReference type="ARBA" id="ARBA00023445"/>
    </source>
</evidence>
<name>A0ABS1LNN4_9MICO</name>